<accession>A0A8S5N0X7</accession>
<protein>
    <submittedName>
        <fullName evidence="1">Uncharacterized protein</fullName>
    </submittedName>
</protein>
<organism evidence="1">
    <name type="scientific">Siphoviridae sp. ctpbb7</name>
    <dbReference type="NCBI Taxonomy" id="2826465"/>
    <lineage>
        <taxon>Viruses</taxon>
        <taxon>Duplodnaviria</taxon>
        <taxon>Heunggongvirae</taxon>
        <taxon>Uroviricota</taxon>
        <taxon>Caudoviricetes</taxon>
    </lineage>
</organism>
<proteinExistence type="predicted"/>
<reference evidence="1" key="1">
    <citation type="journal article" date="2021" name="Proc. Natl. Acad. Sci. U.S.A.">
        <title>A Catalog of Tens of Thousands of Viruses from Human Metagenomes Reveals Hidden Associations with Chronic Diseases.</title>
        <authorList>
            <person name="Tisza M.J."/>
            <person name="Buck C.B."/>
        </authorList>
    </citation>
    <scope>NUCLEOTIDE SEQUENCE</scope>
    <source>
        <strain evidence="1">Ctpbb7</strain>
    </source>
</reference>
<evidence type="ECO:0000313" key="1">
    <source>
        <dbReference type="EMBL" id="DAD88128.1"/>
    </source>
</evidence>
<dbReference type="EMBL" id="BK015035">
    <property type="protein sequence ID" value="DAD88128.1"/>
    <property type="molecule type" value="Genomic_DNA"/>
</dbReference>
<name>A0A8S5N0X7_9CAUD</name>
<sequence>MITKNFSNYLYGCSEYSSTRQNRKTASITDLTGDKLETPADQYASTWLKTFTPGPSTNPGAFWLVLGNDNTPATPNDYKINEITGLTPLVGDYILNNGKIRIYRTFANNTDSDITVSEVGLAVIASTSKREKPILISREVLDSEYVIKSGGAQVFGIDIG</sequence>